<comment type="subcellular location">
    <subcellularLocation>
        <location evidence="3 16">Cytoplasm</location>
    </subcellularLocation>
</comment>
<evidence type="ECO:0000313" key="18">
    <source>
        <dbReference type="Proteomes" id="UP000441336"/>
    </source>
</evidence>
<comment type="cofactor">
    <cofactor evidence="2">
        <name>K(+)</name>
        <dbReference type="ChEBI" id="CHEBI:29103"/>
    </cofactor>
</comment>
<comment type="pathway">
    <text evidence="4 16">Cofactor biosynthesis; coenzyme A biosynthesis; CoA from (R)-pantothenate: step 1/5.</text>
</comment>
<evidence type="ECO:0000256" key="5">
    <source>
        <dbReference type="ARBA" id="ARBA00011738"/>
    </source>
</evidence>
<feature type="binding site" evidence="16">
    <location>
        <position position="92"/>
    </location>
    <ligand>
        <name>substrate</name>
    </ligand>
</feature>
<comment type="similarity">
    <text evidence="14 16">Belongs to the type III pantothenate kinase family.</text>
</comment>
<dbReference type="GO" id="GO:0004594">
    <property type="term" value="F:pantothenate kinase activity"/>
    <property type="evidence" value="ECO:0007669"/>
    <property type="project" value="UniProtKB-UniRule"/>
</dbReference>
<comment type="subunit">
    <text evidence="5 16">Homodimer.</text>
</comment>
<organism evidence="17 18">
    <name type="scientific">Hymenobacter ginkgonis</name>
    <dbReference type="NCBI Taxonomy" id="2682976"/>
    <lineage>
        <taxon>Bacteria</taxon>
        <taxon>Pseudomonadati</taxon>
        <taxon>Bacteroidota</taxon>
        <taxon>Cytophagia</taxon>
        <taxon>Cytophagales</taxon>
        <taxon>Hymenobacteraceae</taxon>
        <taxon>Hymenobacter</taxon>
    </lineage>
</organism>
<dbReference type="SUPFAM" id="SSF53067">
    <property type="entry name" value="Actin-like ATPase domain"/>
    <property type="match status" value="2"/>
</dbReference>
<protein>
    <recommendedName>
        <fullName evidence="15 16">Type III pantothenate kinase</fullName>
        <ecNumber evidence="6 16">2.7.1.33</ecNumber>
    </recommendedName>
    <alternativeName>
        <fullName evidence="16">PanK-III</fullName>
    </alternativeName>
    <alternativeName>
        <fullName evidence="16">Pantothenic acid kinase</fullName>
    </alternativeName>
</protein>
<evidence type="ECO:0000313" key="17">
    <source>
        <dbReference type="EMBL" id="MVN76253.1"/>
    </source>
</evidence>
<keyword evidence="11 16" id="KW-0067">ATP-binding</keyword>
<evidence type="ECO:0000256" key="16">
    <source>
        <dbReference type="HAMAP-Rule" id="MF_01274"/>
    </source>
</evidence>
<reference evidence="17 18" key="1">
    <citation type="submission" date="2019-12" db="EMBL/GenBank/DDBJ databases">
        <title>Hymenobacter sp. HMF4947 Genome sequencing and assembly.</title>
        <authorList>
            <person name="Kang H."/>
            <person name="Cha I."/>
            <person name="Kim H."/>
            <person name="Joh K."/>
        </authorList>
    </citation>
    <scope>NUCLEOTIDE SEQUENCE [LARGE SCALE GENOMIC DNA]</scope>
    <source>
        <strain evidence="17 18">HMF4947</strain>
    </source>
</reference>
<feature type="active site" description="Proton acceptor" evidence="16">
    <location>
        <position position="101"/>
    </location>
</feature>
<gene>
    <name evidence="16" type="primary">coaX</name>
    <name evidence="17" type="ORF">GO988_07945</name>
</gene>
<evidence type="ECO:0000256" key="10">
    <source>
        <dbReference type="ARBA" id="ARBA00022777"/>
    </source>
</evidence>
<keyword evidence="8 16" id="KW-0808">Transferase</keyword>
<accession>A0A7K1TCZ9</accession>
<feature type="binding site" evidence="16">
    <location>
        <begin position="99"/>
        <end position="102"/>
    </location>
    <ligand>
        <name>substrate</name>
    </ligand>
</feature>
<dbReference type="PANTHER" id="PTHR34265">
    <property type="entry name" value="TYPE III PANTOTHENATE KINASE"/>
    <property type="match status" value="1"/>
</dbReference>
<comment type="cofactor">
    <cofactor evidence="16">
        <name>NH4(+)</name>
        <dbReference type="ChEBI" id="CHEBI:28938"/>
    </cofactor>
    <cofactor evidence="16">
        <name>K(+)</name>
        <dbReference type="ChEBI" id="CHEBI:29103"/>
    </cofactor>
    <text evidence="16">A monovalent cation. Ammonium or potassium.</text>
</comment>
<dbReference type="HAMAP" id="MF_01274">
    <property type="entry name" value="Pantothen_kinase_3"/>
    <property type="match status" value="1"/>
</dbReference>
<keyword evidence="18" id="KW-1185">Reference proteome</keyword>
<evidence type="ECO:0000256" key="3">
    <source>
        <dbReference type="ARBA" id="ARBA00004496"/>
    </source>
</evidence>
<evidence type="ECO:0000256" key="6">
    <source>
        <dbReference type="ARBA" id="ARBA00012102"/>
    </source>
</evidence>
<evidence type="ECO:0000256" key="11">
    <source>
        <dbReference type="ARBA" id="ARBA00022840"/>
    </source>
</evidence>
<keyword evidence="16" id="KW-0479">Metal-binding</keyword>
<feature type="binding site" evidence="16">
    <location>
        <position position="125"/>
    </location>
    <ligand>
        <name>ATP</name>
        <dbReference type="ChEBI" id="CHEBI:30616"/>
    </ligand>
</feature>
<name>A0A7K1TCZ9_9BACT</name>
<evidence type="ECO:0000256" key="4">
    <source>
        <dbReference type="ARBA" id="ARBA00005225"/>
    </source>
</evidence>
<dbReference type="Proteomes" id="UP000441336">
    <property type="component" value="Unassembled WGS sequence"/>
</dbReference>
<evidence type="ECO:0000256" key="9">
    <source>
        <dbReference type="ARBA" id="ARBA00022741"/>
    </source>
</evidence>
<dbReference type="GO" id="GO:0015937">
    <property type="term" value="P:coenzyme A biosynthetic process"/>
    <property type="evidence" value="ECO:0007669"/>
    <property type="project" value="UniProtKB-UniRule"/>
</dbReference>
<keyword evidence="13 16" id="KW-0173">Coenzyme A biosynthesis</keyword>
<comment type="caution">
    <text evidence="17">The sequence shown here is derived from an EMBL/GenBank/DDBJ whole genome shotgun (WGS) entry which is preliminary data.</text>
</comment>
<dbReference type="GO" id="GO:0046872">
    <property type="term" value="F:metal ion binding"/>
    <property type="evidence" value="ECO:0007669"/>
    <property type="project" value="UniProtKB-KW"/>
</dbReference>
<dbReference type="GO" id="GO:0005737">
    <property type="term" value="C:cytoplasm"/>
    <property type="evidence" value="ECO:0007669"/>
    <property type="project" value="UniProtKB-SubCell"/>
</dbReference>
<keyword evidence="9 16" id="KW-0547">Nucleotide-binding</keyword>
<dbReference type="AlphaFoldDB" id="A0A7K1TCZ9"/>
<comment type="function">
    <text evidence="16">Catalyzes the phosphorylation of pantothenate (Pan), the first step in CoA biosynthesis.</text>
</comment>
<evidence type="ECO:0000256" key="7">
    <source>
        <dbReference type="ARBA" id="ARBA00022490"/>
    </source>
</evidence>
<evidence type="ECO:0000256" key="12">
    <source>
        <dbReference type="ARBA" id="ARBA00022958"/>
    </source>
</evidence>
<dbReference type="Pfam" id="PF03309">
    <property type="entry name" value="Pan_kinase"/>
    <property type="match status" value="1"/>
</dbReference>
<dbReference type="NCBIfam" id="TIGR00671">
    <property type="entry name" value="baf"/>
    <property type="match status" value="1"/>
</dbReference>
<evidence type="ECO:0000256" key="13">
    <source>
        <dbReference type="ARBA" id="ARBA00022993"/>
    </source>
</evidence>
<dbReference type="Gene3D" id="3.30.420.40">
    <property type="match status" value="2"/>
</dbReference>
<dbReference type="InterPro" id="IPR043129">
    <property type="entry name" value="ATPase_NBD"/>
</dbReference>
<dbReference type="InterPro" id="IPR004619">
    <property type="entry name" value="Type_III_PanK"/>
</dbReference>
<dbReference type="UniPathway" id="UPA00241">
    <property type="reaction ID" value="UER00352"/>
</dbReference>
<evidence type="ECO:0000256" key="14">
    <source>
        <dbReference type="ARBA" id="ARBA00038036"/>
    </source>
</evidence>
<feature type="binding site" evidence="16">
    <location>
        <begin position="9"/>
        <end position="16"/>
    </location>
    <ligand>
        <name>ATP</name>
        <dbReference type="ChEBI" id="CHEBI:30616"/>
    </ligand>
</feature>
<sequence>MPLTTLALDLGNTALKYGVFESGGLLESGTLAAPAQLGELWQRYQPQHAILASVATEAAGQPWLAELAKAAALGQVLPFRPGFTPLPLRNAYATPHTLGADRLAGAVGAASLRPGRDTLLLDAGTALKFDLVTADGTYHGGSIAPGLHMRLRALHTFTGRLPLLELPEAATPVQLIGDATASSILSGVVNGAVAEAIGLVAEYRRRYPHLCVLLTGGDASYLLPRLAPAIGSIFAVPELVLLGLDKILRYNVDI</sequence>
<keyword evidence="10 16" id="KW-0418">Kinase</keyword>
<evidence type="ECO:0000256" key="8">
    <source>
        <dbReference type="ARBA" id="ARBA00022679"/>
    </source>
</evidence>
<feature type="binding site" evidence="16">
    <location>
        <position position="122"/>
    </location>
    <ligand>
        <name>K(+)</name>
        <dbReference type="ChEBI" id="CHEBI:29103"/>
    </ligand>
</feature>
<feature type="binding site" evidence="16">
    <location>
        <position position="180"/>
    </location>
    <ligand>
        <name>substrate</name>
    </ligand>
</feature>
<proteinExistence type="inferred from homology"/>
<keyword evidence="12 16" id="KW-0630">Potassium</keyword>
<evidence type="ECO:0000256" key="15">
    <source>
        <dbReference type="ARBA" id="ARBA00040883"/>
    </source>
</evidence>
<dbReference type="GO" id="GO:0005524">
    <property type="term" value="F:ATP binding"/>
    <property type="evidence" value="ECO:0007669"/>
    <property type="project" value="UniProtKB-UniRule"/>
</dbReference>
<dbReference type="EMBL" id="WQKZ01000002">
    <property type="protein sequence ID" value="MVN76253.1"/>
    <property type="molecule type" value="Genomic_DNA"/>
</dbReference>
<dbReference type="CDD" id="cd24015">
    <property type="entry name" value="ASKHA_NBD_PanK-III"/>
    <property type="match status" value="1"/>
</dbReference>
<dbReference type="EC" id="2.7.1.33" evidence="6 16"/>
<keyword evidence="7 16" id="KW-0963">Cytoplasm</keyword>
<dbReference type="PANTHER" id="PTHR34265:SF1">
    <property type="entry name" value="TYPE III PANTOTHENATE KINASE"/>
    <property type="match status" value="1"/>
</dbReference>
<comment type="catalytic activity">
    <reaction evidence="1 16">
        <text>(R)-pantothenate + ATP = (R)-4'-phosphopantothenate + ADP + H(+)</text>
        <dbReference type="Rhea" id="RHEA:16373"/>
        <dbReference type="ChEBI" id="CHEBI:10986"/>
        <dbReference type="ChEBI" id="CHEBI:15378"/>
        <dbReference type="ChEBI" id="CHEBI:29032"/>
        <dbReference type="ChEBI" id="CHEBI:30616"/>
        <dbReference type="ChEBI" id="CHEBI:456216"/>
        <dbReference type="EC" id="2.7.1.33"/>
    </reaction>
</comment>
<evidence type="ECO:0000256" key="1">
    <source>
        <dbReference type="ARBA" id="ARBA00001206"/>
    </source>
</evidence>
<dbReference type="RefSeq" id="WP_157563954.1">
    <property type="nucleotide sequence ID" value="NZ_WQKZ01000002.1"/>
</dbReference>
<evidence type="ECO:0000256" key="2">
    <source>
        <dbReference type="ARBA" id="ARBA00001958"/>
    </source>
</evidence>